<protein>
    <recommendedName>
        <fullName evidence="3">DUF6844 domain-containing protein</fullName>
    </recommendedName>
</protein>
<dbReference type="Proteomes" id="UP001499915">
    <property type="component" value="Unassembled WGS sequence"/>
</dbReference>
<dbReference type="RefSeq" id="WP_343808608.1">
    <property type="nucleotide sequence ID" value="NZ_BAAAET010000006.1"/>
</dbReference>
<evidence type="ECO:0000313" key="4">
    <source>
        <dbReference type="EMBL" id="GAA0701211.1"/>
    </source>
</evidence>
<evidence type="ECO:0000256" key="2">
    <source>
        <dbReference type="SAM" id="SignalP"/>
    </source>
</evidence>
<feature type="signal peptide" evidence="2">
    <location>
        <begin position="1"/>
        <end position="25"/>
    </location>
</feature>
<feature type="chain" id="PRO_5047120481" description="DUF6844 domain-containing protein" evidence="2">
    <location>
        <begin position="26"/>
        <end position="472"/>
    </location>
</feature>
<gene>
    <name evidence="4" type="ORF">GCM10009104_32940</name>
</gene>
<name>A0ABN1IA69_9GAMM</name>
<dbReference type="Pfam" id="PF20891">
    <property type="entry name" value="DUF6844"/>
    <property type="match status" value="1"/>
</dbReference>
<evidence type="ECO:0000313" key="5">
    <source>
        <dbReference type="Proteomes" id="UP001499915"/>
    </source>
</evidence>
<feature type="domain" description="DUF6844" evidence="3">
    <location>
        <begin position="162"/>
        <end position="256"/>
    </location>
</feature>
<feature type="compositionally biased region" description="Polar residues" evidence="1">
    <location>
        <begin position="450"/>
        <end position="465"/>
    </location>
</feature>
<dbReference type="InterPro" id="IPR049286">
    <property type="entry name" value="DUF6844"/>
</dbReference>
<evidence type="ECO:0000259" key="3">
    <source>
        <dbReference type="Pfam" id="PF20891"/>
    </source>
</evidence>
<feature type="compositionally biased region" description="Basic and acidic residues" evidence="1">
    <location>
        <begin position="436"/>
        <end position="449"/>
    </location>
</feature>
<feature type="region of interest" description="Disordered" evidence="1">
    <location>
        <begin position="433"/>
        <end position="472"/>
    </location>
</feature>
<organism evidence="4 5">
    <name type="scientific">Marinobacterium maritimum</name>
    <dbReference type="NCBI Taxonomy" id="500162"/>
    <lineage>
        <taxon>Bacteria</taxon>
        <taxon>Pseudomonadati</taxon>
        <taxon>Pseudomonadota</taxon>
        <taxon>Gammaproteobacteria</taxon>
        <taxon>Oceanospirillales</taxon>
        <taxon>Oceanospirillaceae</taxon>
        <taxon>Marinobacterium</taxon>
    </lineage>
</organism>
<evidence type="ECO:0000256" key="1">
    <source>
        <dbReference type="SAM" id="MobiDB-lite"/>
    </source>
</evidence>
<keyword evidence="2" id="KW-0732">Signal</keyword>
<proteinExistence type="predicted"/>
<accession>A0ABN1IA69</accession>
<reference evidence="4 5" key="1">
    <citation type="journal article" date="2019" name="Int. J. Syst. Evol. Microbiol.">
        <title>The Global Catalogue of Microorganisms (GCM) 10K type strain sequencing project: providing services to taxonomists for standard genome sequencing and annotation.</title>
        <authorList>
            <consortium name="The Broad Institute Genomics Platform"/>
            <consortium name="The Broad Institute Genome Sequencing Center for Infectious Disease"/>
            <person name="Wu L."/>
            <person name="Ma J."/>
        </authorList>
    </citation>
    <scope>NUCLEOTIDE SEQUENCE [LARGE SCALE GENOMIC DNA]</scope>
    <source>
        <strain evidence="4 5">JCM 15134</strain>
    </source>
</reference>
<dbReference type="EMBL" id="BAAAET010000006">
    <property type="protein sequence ID" value="GAA0701211.1"/>
    <property type="molecule type" value="Genomic_DNA"/>
</dbReference>
<sequence length="472" mass="51907">MKKLIPTLLAAAIGTAMHTAVWAEAAPAAAATAAPMTEAEMTEVEQDITASAQPEMIDPGMVIDDMIDEYKRSEGRGFVSKARSGKLYFGVGQASVMLRPESRDWGNARVMAYKEALLNAKADYLTHLGTSVVANSATRLFDDASQMPQFTAEELTSRNKLEEVLNKAIAVAGGMLDEKLVELGIDPEEFRSAPSEKRAVLFERSISDSVTRRARHELTGVIPVKSFEASDADGNHVVAVAIVASPKMRAFIDDVIASKGDIAPKEDKASAVPLDQLFADKATLINEFGIRRMYDEQGYPVLVSFGQSGNPYRGSDYQQLYDNRKVSFAAARADAFGNFATLFKSTGSFDETKSDVMRNQRVGIVRAEGRDISEREESSREFIRALDQEMEATGRVKDLVGTSELMRWTAKHPTYGHEINGVIYVWHPVSEQNARQLRDHRPQPKRQAESRQPVNGQAGGSQSMKLMSADDF</sequence>
<keyword evidence="5" id="KW-1185">Reference proteome</keyword>
<comment type="caution">
    <text evidence="4">The sequence shown here is derived from an EMBL/GenBank/DDBJ whole genome shotgun (WGS) entry which is preliminary data.</text>
</comment>